<organism evidence="2 3">
    <name type="scientific">Pleurodeles waltl</name>
    <name type="common">Iberian ribbed newt</name>
    <dbReference type="NCBI Taxonomy" id="8319"/>
    <lineage>
        <taxon>Eukaryota</taxon>
        <taxon>Metazoa</taxon>
        <taxon>Chordata</taxon>
        <taxon>Craniata</taxon>
        <taxon>Vertebrata</taxon>
        <taxon>Euteleostomi</taxon>
        <taxon>Amphibia</taxon>
        <taxon>Batrachia</taxon>
        <taxon>Caudata</taxon>
        <taxon>Salamandroidea</taxon>
        <taxon>Salamandridae</taxon>
        <taxon>Pleurodelinae</taxon>
        <taxon>Pleurodeles</taxon>
    </lineage>
</organism>
<evidence type="ECO:0000313" key="3">
    <source>
        <dbReference type="Proteomes" id="UP001066276"/>
    </source>
</evidence>
<reference evidence="2" key="1">
    <citation type="journal article" date="2022" name="bioRxiv">
        <title>Sequencing and chromosome-scale assembly of the giantPleurodeles waltlgenome.</title>
        <authorList>
            <person name="Brown T."/>
            <person name="Elewa A."/>
            <person name="Iarovenko S."/>
            <person name="Subramanian E."/>
            <person name="Araus A.J."/>
            <person name="Petzold A."/>
            <person name="Susuki M."/>
            <person name="Suzuki K.-i.T."/>
            <person name="Hayashi T."/>
            <person name="Toyoda A."/>
            <person name="Oliveira C."/>
            <person name="Osipova E."/>
            <person name="Leigh N.D."/>
            <person name="Simon A."/>
            <person name="Yun M.H."/>
        </authorList>
    </citation>
    <scope>NUCLEOTIDE SEQUENCE</scope>
    <source>
        <strain evidence="2">20211129_DDA</strain>
        <tissue evidence="2">Liver</tissue>
    </source>
</reference>
<protein>
    <submittedName>
        <fullName evidence="2">Uncharacterized protein</fullName>
    </submittedName>
</protein>
<dbReference type="Proteomes" id="UP001066276">
    <property type="component" value="Chromosome 3_2"/>
</dbReference>
<dbReference type="EMBL" id="JANPWB010000006">
    <property type="protein sequence ID" value="KAJ1175810.1"/>
    <property type="molecule type" value="Genomic_DNA"/>
</dbReference>
<evidence type="ECO:0000313" key="2">
    <source>
        <dbReference type="EMBL" id="KAJ1175810.1"/>
    </source>
</evidence>
<keyword evidence="3" id="KW-1185">Reference proteome</keyword>
<keyword evidence="1" id="KW-0175">Coiled coil</keyword>
<proteinExistence type="predicted"/>
<comment type="caution">
    <text evidence="2">The sequence shown here is derived from an EMBL/GenBank/DDBJ whole genome shotgun (WGS) entry which is preliminary data.</text>
</comment>
<accession>A0AAV7TGM9</accession>
<sequence length="175" mass="19984">MTEILAAIQGSHLALEAEMDLMAMDIDHLQLDLRKISERVTEAEGDVSQMQQMVLELQATVVVLKSNTTQMECCLKDAEGLSRCNNLWFLGFHEKAEGPEPDQFQEDWTTSVSYNLKAYQNSSILNRPMSMPQPGAPWHALTACFFNYRDRDALKDSLLFPTKLLVHYQGNVYFY</sequence>
<name>A0AAV7TGM9_PLEWA</name>
<gene>
    <name evidence="2" type="ORF">NDU88_001095</name>
</gene>
<evidence type="ECO:0000256" key="1">
    <source>
        <dbReference type="SAM" id="Coils"/>
    </source>
</evidence>
<feature type="coiled-coil region" evidence="1">
    <location>
        <begin position="26"/>
        <end position="53"/>
    </location>
</feature>
<dbReference type="AlphaFoldDB" id="A0AAV7TGM9"/>